<evidence type="ECO:0000256" key="14">
    <source>
        <dbReference type="RuleBase" id="RU365056"/>
    </source>
</evidence>
<dbReference type="InterPro" id="IPR045089">
    <property type="entry name" value="PGGT1B-like"/>
</dbReference>
<keyword evidence="6 14" id="KW-0808">Transferase</keyword>
<dbReference type="PANTHER" id="PTHR11774">
    <property type="entry name" value="GERANYLGERANYL TRANSFERASE TYPE BETA SUBUNIT"/>
    <property type="match status" value="1"/>
</dbReference>
<feature type="compositionally biased region" description="Low complexity" evidence="15">
    <location>
        <begin position="401"/>
        <end position="413"/>
    </location>
</feature>
<dbReference type="Pfam" id="PF00432">
    <property type="entry name" value="Prenyltrans"/>
    <property type="match status" value="1"/>
</dbReference>
<dbReference type="SUPFAM" id="SSF48239">
    <property type="entry name" value="Terpenoid cyclases/Protein prenyltransferases"/>
    <property type="match status" value="1"/>
</dbReference>
<comment type="caution">
    <text evidence="17">The sequence shown here is derived from an EMBL/GenBank/DDBJ whole genome shotgun (WGS) entry which is preliminary data.</text>
</comment>
<evidence type="ECO:0000256" key="4">
    <source>
        <dbReference type="ARBA" id="ARBA00022553"/>
    </source>
</evidence>
<keyword evidence="10" id="KW-0443">Lipid metabolism</keyword>
<keyword evidence="5 14" id="KW-0637">Prenyltransferase</keyword>
<feature type="domain" description="Prenyltransferase alpha-alpha toroid" evidence="16">
    <location>
        <begin position="46"/>
        <end position="356"/>
    </location>
</feature>
<dbReference type="EMBL" id="VIIS01001919">
    <property type="protein sequence ID" value="KAF0290942.1"/>
    <property type="molecule type" value="Genomic_DNA"/>
</dbReference>
<comment type="function">
    <text evidence="12">Essential subunit of the farnesyltransferase complex. Catalyzes the transfer of a farnesyl moiety from farnesyl diphosphate to a cysteine at the fourth position from the C-terminus of several proteins having the C-terminal sequence Cys-aliphatic-aliphatic-X.</text>
</comment>
<comment type="similarity">
    <text evidence="1 14">Belongs to the protein prenyltransferase subunit beta family.</text>
</comment>
<comment type="catalytic activity">
    <reaction evidence="11">
        <text>L-cysteinyl-[protein] + (2E,6E)-farnesyl diphosphate = S-(2E,6E)-farnesyl-L-cysteinyl-[protein] + diphosphate</text>
        <dbReference type="Rhea" id="RHEA:13345"/>
        <dbReference type="Rhea" id="RHEA-COMP:10131"/>
        <dbReference type="Rhea" id="RHEA-COMP:11535"/>
        <dbReference type="ChEBI" id="CHEBI:29950"/>
        <dbReference type="ChEBI" id="CHEBI:33019"/>
        <dbReference type="ChEBI" id="CHEBI:86019"/>
        <dbReference type="ChEBI" id="CHEBI:175763"/>
        <dbReference type="EC" id="2.5.1.58"/>
    </reaction>
</comment>
<dbReference type="Gene3D" id="1.50.10.20">
    <property type="match status" value="1"/>
</dbReference>
<gene>
    <name evidence="17" type="primary">FNTB_2</name>
    <name evidence="17" type="ORF">FJT64_010891</name>
</gene>
<dbReference type="GO" id="GO:0008270">
    <property type="term" value="F:zinc ion binding"/>
    <property type="evidence" value="ECO:0007669"/>
    <property type="project" value="UniProtKB-UniRule"/>
</dbReference>
<dbReference type="CDD" id="cd02893">
    <property type="entry name" value="FTase"/>
    <property type="match status" value="1"/>
</dbReference>
<keyword evidence="4" id="KW-0597">Phosphoprotein</keyword>
<evidence type="ECO:0000313" key="18">
    <source>
        <dbReference type="Proteomes" id="UP000440578"/>
    </source>
</evidence>
<sequence length="413" mass="45023">MDKAEQLDDAQTSAENVPDNSRYLSLDDIKQYRLDDEGVPTDTSMNQCLDASRPWLCYWILHALDVLGHTLPVEQVDTVTAFLARCQSAEGGFGGGPGQLPHLAATYAAVSALASLGTEAAYQVIDRPGLRRFLRRCLNSDGSFSMHDDGEVDIRGAYCAAAVARLTNVYEDALFEKTAEWLSSCQTYEGGFSGTPGLEAHGGYTFCGLAALALLGHERLCDLDSLMRWVTNRQMALEGGFSGRTQKLVDACYAYWQGAVFPIIHTLLAKEGSETLSRERWMFHQEALQHYLLHCCENAHGGFFDKPGKNRDFYHTCYALSGLSIAQNFHLGRQHHPRVVGHQNNQLELVHPIYNLVVTKAIAATEYFSKLAVPTEADCSKQAGSPREADLSGGSPAERSGPTGDAAGAPAGQ</sequence>
<evidence type="ECO:0000256" key="3">
    <source>
        <dbReference type="ARBA" id="ARBA00015798"/>
    </source>
</evidence>
<evidence type="ECO:0000256" key="15">
    <source>
        <dbReference type="SAM" id="MobiDB-lite"/>
    </source>
</evidence>
<evidence type="ECO:0000256" key="11">
    <source>
        <dbReference type="ARBA" id="ARBA00050225"/>
    </source>
</evidence>
<evidence type="ECO:0000256" key="1">
    <source>
        <dbReference type="ARBA" id="ARBA00010497"/>
    </source>
</evidence>
<evidence type="ECO:0000256" key="7">
    <source>
        <dbReference type="ARBA" id="ARBA00022723"/>
    </source>
</evidence>
<evidence type="ECO:0000259" key="16">
    <source>
        <dbReference type="Pfam" id="PF00432"/>
    </source>
</evidence>
<reference evidence="17 18" key="1">
    <citation type="submission" date="2019-07" db="EMBL/GenBank/DDBJ databases">
        <title>Draft genome assembly of a fouling barnacle, Amphibalanus amphitrite (Darwin, 1854): The first reference genome for Thecostraca.</title>
        <authorList>
            <person name="Kim W."/>
        </authorList>
    </citation>
    <scope>NUCLEOTIDE SEQUENCE [LARGE SCALE GENOMIC DNA]</scope>
    <source>
        <strain evidence="17">SNU_AA5</strain>
        <tissue evidence="17">Soma without cirri and trophi</tissue>
    </source>
</reference>
<dbReference type="EC" id="2.5.1.58" evidence="2 14"/>
<evidence type="ECO:0000256" key="6">
    <source>
        <dbReference type="ARBA" id="ARBA00022679"/>
    </source>
</evidence>
<keyword evidence="9 14" id="KW-0862">Zinc</keyword>
<evidence type="ECO:0000256" key="2">
    <source>
        <dbReference type="ARBA" id="ARBA00012702"/>
    </source>
</evidence>
<keyword evidence="18" id="KW-1185">Reference proteome</keyword>
<evidence type="ECO:0000256" key="8">
    <source>
        <dbReference type="ARBA" id="ARBA00022737"/>
    </source>
</evidence>
<comment type="function">
    <text evidence="14">Catalyzes the transfer of a farnesyl moiety from farnesyl diphosphate to a cysteine at the fourth position from the C-terminus of several proteins. The beta subunit is responsible for peptide-binding.</text>
</comment>
<keyword evidence="8" id="KW-0677">Repeat</keyword>
<dbReference type="Proteomes" id="UP000440578">
    <property type="component" value="Unassembled WGS sequence"/>
</dbReference>
<protein>
    <recommendedName>
        <fullName evidence="3 14">Protein farnesyltransferase subunit beta</fullName>
        <shortName evidence="14">FTase-beta</shortName>
        <ecNumber evidence="2 14">2.5.1.58</ecNumber>
    </recommendedName>
</protein>
<comment type="cofactor">
    <cofactor evidence="14">
        <name>Zn(2+)</name>
        <dbReference type="ChEBI" id="CHEBI:29105"/>
    </cofactor>
    <text evidence="14">Binds 1 zinc ion per subunit.</text>
</comment>
<name>A0A6A4VNS4_AMPAM</name>
<dbReference type="GO" id="GO:0097354">
    <property type="term" value="P:prenylation"/>
    <property type="evidence" value="ECO:0007669"/>
    <property type="project" value="UniProtKB-UniRule"/>
</dbReference>
<evidence type="ECO:0000256" key="9">
    <source>
        <dbReference type="ARBA" id="ARBA00022833"/>
    </source>
</evidence>
<dbReference type="AlphaFoldDB" id="A0A6A4VNS4"/>
<comment type="subunit">
    <text evidence="14">Heterodimer of an alpha and a beta subunit.</text>
</comment>
<dbReference type="EMBL" id="VIIS01001919">
    <property type="protein sequence ID" value="KAF0290940.1"/>
    <property type="molecule type" value="Genomic_DNA"/>
</dbReference>
<evidence type="ECO:0000256" key="10">
    <source>
        <dbReference type="ARBA" id="ARBA00023098"/>
    </source>
</evidence>
<keyword evidence="7 14" id="KW-0479">Metal-binding</keyword>
<dbReference type="GO" id="GO:0005965">
    <property type="term" value="C:protein farnesyltransferase complex"/>
    <property type="evidence" value="ECO:0007669"/>
    <property type="project" value="UniProtKB-UniRule"/>
</dbReference>
<evidence type="ECO:0000313" key="17">
    <source>
        <dbReference type="EMBL" id="KAF0290941.1"/>
    </source>
</evidence>
<dbReference type="FunFam" id="1.50.10.20:FF:000007">
    <property type="entry name" value="Protein farnesyltransferase subunit beta"/>
    <property type="match status" value="1"/>
</dbReference>
<accession>A0A6A4VNS4</accession>
<evidence type="ECO:0000256" key="5">
    <source>
        <dbReference type="ARBA" id="ARBA00022602"/>
    </source>
</evidence>
<feature type="region of interest" description="Disordered" evidence="15">
    <location>
        <begin position="377"/>
        <end position="413"/>
    </location>
</feature>
<evidence type="ECO:0000256" key="13">
    <source>
        <dbReference type="ARBA" id="ARBA00064192"/>
    </source>
</evidence>
<dbReference type="InterPro" id="IPR008930">
    <property type="entry name" value="Terpenoid_cyclase/PrenylTrfase"/>
</dbReference>
<dbReference type="InterPro" id="IPR001330">
    <property type="entry name" value="Prenyltrans"/>
</dbReference>
<dbReference type="InterPro" id="IPR026872">
    <property type="entry name" value="FTB"/>
</dbReference>
<organism evidence="17 18">
    <name type="scientific">Amphibalanus amphitrite</name>
    <name type="common">Striped barnacle</name>
    <name type="synonym">Balanus amphitrite</name>
    <dbReference type="NCBI Taxonomy" id="1232801"/>
    <lineage>
        <taxon>Eukaryota</taxon>
        <taxon>Metazoa</taxon>
        <taxon>Ecdysozoa</taxon>
        <taxon>Arthropoda</taxon>
        <taxon>Crustacea</taxon>
        <taxon>Multicrustacea</taxon>
        <taxon>Cirripedia</taxon>
        <taxon>Thoracica</taxon>
        <taxon>Thoracicalcarea</taxon>
        <taxon>Balanomorpha</taxon>
        <taxon>Balanoidea</taxon>
        <taxon>Balanidae</taxon>
        <taxon>Amphibalaninae</taxon>
        <taxon>Amphibalanus</taxon>
    </lineage>
</organism>
<evidence type="ECO:0000256" key="12">
    <source>
        <dbReference type="ARBA" id="ARBA00055850"/>
    </source>
</evidence>
<dbReference type="GO" id="GO:0004660">
    <property type="term" value="F:protein farnesyltransferase activity"/>
    <property type="evidence" value="ECO:0007669"/>
    <property type="project" value="UniProtKB-UniRule"/>
</dbReference>
<dbReference type="PANTHER" id="PTHR11774:SF6">
    <property type="entry name" value="PROTEIN FARNESYLTRANSFERASE SUBUNIT BETA"/>
    <property type="match status" value="1"/>
</dbReference>
<dbReference type="EMBL" id="VIIS01001919">
    <property type="protein sequence ID" value="KAF0290941.1"/>
    <property type="molecule type" value="Genomic_DNA"/>
</dbReference>
<dbReference type="GO" id="GO:0006629">
    <property type="term" value="P:lipid metabolic process"/>
    <property type="evidence" value="ECO:0007669"/>
    <property type="project" value="UniProtKB-KW"/>
</dbReference>
<proteinExistence type="inferred from homology"/>
<dbReference type="OrthoDB" id="10261146at2759"/>
<comment type="subunit">
    <text evidence="13">Heterodimer of FNTA and FNTB.</text>
</comment>